<dbReference type="InParanoid" id="A0A7M7TED4"/>
<dbReference type="SMR" id="A0A7M7TED4"/>
<dbReference type="EnsemblMetazoa" id="XM_031925208">
    <property type="protein sequence ID" value="XP_031781068"/>
    <property type="gene ID" value="LOC100116824"/>
</dbReference>
<protein>
    <recommendedName>
        <fullName evidence="5">Importin N-terminal domain-containing protein</fullName>
    </recommendedName>
</protein>
<dbReference type="EnsemblMetazoa" id="XM_031925209">
    <property type="protein sequence ID" value="XP_031781069"/>
    <property type="gene ID" value="LOC100116824"/>
</dbReference>
<organism evidence="6 7">
    <name type="scientific">Nasonia vitripennis</name>
    <name type="common">Parasitic wasp</name>
    <dbReference type="NCBI Taxonomy" id="7425"/>
    <lineage>
        <taxon>Eukaryota</taxon>
        <taxon>Metazoa</taxon>
        <taxon>Ecdysozoa</taxon>
        <taxon>Arthropoda</taxon>
        <taxon>Hexapoda</taxon>
        <taxon>Insecta</taxon>
        <taxon>Pterygota</taxon>
        <taxon>Neoptera</taxon>
        <taxon>Endopterygota</taxon>
        <taxon>Hymenoptera</taxon>
        <taxon>Apocrita</taxon>
        <taxon>Proctotrupomorpha</taxon>
        <taxon>Chalcidoidea</taxon>
        <taxon>Pteromalidae</taxon>
        <taxon>Pteromalinae</taxon>
        <taxon>Nasonia</taxon>
    </lineage>
</organism>
<evidence type="ECO:0000259" key="5">
    <source>
        <dbReference type="PROSITE" id="PS50166"/>
    </source>
</evidence>
<dbReference type="GO" id="GO:0005829">
    <property type="term" value="C:cytosol"/>
    <property type="evidence" value="ECO:0007669"/>
    <property type="project" value="TreeGrafter"/>
</dbReference>
<name>A0A7M7TED4_NASVI</name>
<comment type="subcellular location">
    <subcellularLocation>
        <location evidence="1">Nucleus</location>
    </subcellularLocation>
</comment>
<evidence type="ECO:0000313" key="6">
    <source>
        <dbReference type="EnsemblMetazoa" id="XP_032457435"/>
    </source>
</evidence>
<dbReference type="KEGG" id="nvi:100116824"/>
<dbReference type="Gene3D" id="1.25.10.10">
    <property type="entry name" value="Leucine-rich Repeat Variant"/>
    <property type="match status" value="1"/>
</dbReference>
<dbReference type="GO" id="GO:0031267">
    <property type="term" value="F:small GTPase binding"/>
    <property type="evidence" value="ECO:0007669"/>
    <property type="project" value="InterPro"/>
</dbReference>
<dbReference type="InterPro" id="IPR001494">
    <property type="entry name" value="Importin-beta_N"/>
</dbReference>
<dbReference type="GeneID" id="100116824"/>
<keyword evidence="4" id="KW-0539">Nucleus</keyword>
<dbReference type="AlphaFoldDB" id="A0A7M7TED4"/>
<dbReference type="EnsemblMetazoa" id="XM_032601544">
    <property type="protein sequence ID" value="XP_032457435"/>
    <property type="gene ID" value="LOC100116824"/>
</dbReference>
<dbReference type="Pfam" id="PF03810">
    <property type="entry name" value="IBN_N"/>
    <property type="match status" value="1"/>
</dbReference>
<dbReference type="InterPro" id="IPR011989">
    <property type="entry name" value="ARM-like"/>
</dbReference>
<evidence type="ECO:0000313" key="7">
    <source>
        <dbReference type="Proteomes" id="UP000002358"/>
    </source>
</evidence>
<dbReference type="Pfam" id="PF25758">
    <property type="entry name" value="TPR_IPO11"/>
    <property type="match status" value="1"/>
</dbReference>
<dbReference type="Proteomes" id="UP000002358">
    <property type="component" value="Unassembled WGS sequence"/>
</dbReference>
<evidence type="ECO:0000256" key="3">
    <source>
        <dbReference type="ARBA" id="ARBA00022448"/>
    </source>
</evidence>
<dbReference type="PANTHER" id="PTHR10997:SF7">
    <property type="entry name" value="IMPORTIN-11"/>
    <property type="match status" value="1"/>
</dbReference>
<dbReference type="RefSeq" id="XP_031781069.1">
    <property type="nucleotide sequence ID" value="XM_031925209.2"/>
</dbReference>
<reference evidence="6" key="1">
    <citation type="submission" date="2021-01" db="UniProtKB">
        <authorList>
            <consortium name="EnsemblMetazoa"/>
        </authorList>
    </citation>
    <scope>IDENTIFICATION</scope>
</reference>
<feature type="domain" description="Importin N-terminal" evidence="5">
    <location>
        <begin position="23"/>
        <end position="95"/>
    </location>
</feature>
<keyword evidence="7" id="KW-1185">Reference proteome</keyword>
<dbReference type="SMART" id="SM00913">
    <property type="entry name" value="IBN_N"/>
    <property type="match status" value="1"/>
</dbReference>
<evidence type="ECO:0000256" key="1">
    <source>
        <dbReference type="ARBA" id="ARBA00004123"/>
    </source>
</evidence>
<evidence type="ECO:0000256" key="2">
    <source>
        <dbReference type="ARBA" id="ARBA00007991"/>
    </source>
</evidence>
<keyword evidence="3" id="KW-0813">Transport</keyword>
<sequence length="982" mass="113452">MDASVIKILEEAGSQDPNVLKPAEQMLKQWETQRGFYTALFNIFSNETLTVNVRWIAVLYFKNGVDKYWRKNAPGEIAADEKAYLRQGLISNFNEPVNQLSVQLAVIIGKIARYDCPKEWASLVPTLLEVIKDNNSLRQHRALLTFHHVVKALASKRLATDQRLFQELTANVFTYILNIWNTYTESFFALLSRGVSDNDVQDSIEKALLSLRILRKLIMYGIKRPSENANAMIFLKLIFERANVSLNCRRSLLSKGILLEVCEKFIIHLTKVLLEVQEIHPFCYIDMIPISLEFTVYYCFTEAGQELSFERFNIQCLNLIKKILQSNDYKPGKAIEETKYPLMCKAHQLKHDFFTPETLTEICTRLVTHYFVLTPTDLDSWNIDPENFGVDDCGESWKYSLRVIIFCTMFNPCTEAVFLTILHQFKDIFSKVLVDLIRRHHQPVNPNDLQNVLLKDAVYNAVGLAGFDLYDEVNFDEWFSTTLKHELNQQSHNHRIIRRRVCWLIGRWTGVKLSAGFRPDLYKLMIEALREDEDLGVRLAAADALKLAIDDFQFNTDDFSFFLATAFSSLFALLKEVNECDTKMRVLYVISFMIERVGNEIKPHVGALNMYLPELWHQSEHHNMLRCSIVSTLVHLVKALGSDSGILQPLVINVVELSCDMSQAGYVYLLEDGLELWLAVLENSPSSTPEIMNLFKNMPLILESSSENLRLCLYILHAYVLLNPQQFFSNETSTVVESLNSLLGDLRSEGIVMIMQFFELCLRVDLRNGTEFIRPILLRIFECVYNGDEHPMVLTVYLCIIARILLNSQVFFVQAIKEFTKHVGQEFKEDFVLEKIIRIYIDHMPLVSQHNERKLLALALCSLISADCPPIVRLHFPKMILNIVETLNDITKIDDTGCSIDSLMIDDQHSLLRLDDIEYETEHSQRKRRLANFDPVHRVALHSMLQNQLNFLRQYIGHDQLHLMLQGISREVKQQLEEYVTI</sequence>
<dbReference type="RefSeq" id="XP_032457435.1">
    <property type="nucleotide sequence ID" value="XM_032601544.1"/>
</dbReference>
<accession>A0A7M7TED4</accession>
<dbReference type="OrthoDB" id="361693at2759"/>
<comment type="similarity">
    <text evidence="2">Belongs to the importin beta family.</text>
</comment>
<dbReference type="RefSeq" id="XP_031781068.1">
    <property type="nucleotide sequence ID" value="XM_031925208.2"/>
</dbReference>
<dbReference type="GO" id="GO:0005635">
    <property type="term" value="C:nuclear envelope"/>
    <property type="evidence" value="ECO:0007669"/>
    <property type="project" value="TreeGrafter"/>
</dbReference>
<evidence type="ECO:0000256" key="4">
    <source>
        <dbReference type="ARBA" id="ARBA00023242"/>
    </source>
</evidence>
<dbReference type="InterPro" id="IPR058669">
    <property type="entry name" value="TPR_IPO7/11-like"/>
</dbReference>
<dbReference type="PANTHER" id="PTHR10997">
    <property type="entry name" value="IMPORTIN-7, 8, 11"/>
    <property type="match status" value="1"/>
</dbReference>
<proteinExistence type="inferred from homology"/>
<dbReference type="GO" id="GO:0006606">
    <property type="term" value="P:protein import into nucleus"/>
    <property type="evidence" value="ECO:0007669"/>
    <property type="project" value="TreeGrafter"/>
</dbReference>
<dbReference type="FunCoup" id="A0A7M7TED4">
    <property type="interactions" value="1710"/>
</dbReference>
<dbReference type="CTD" id="36732"/>
<dbReference type="InterPro" id="IPR016024">
    <property type="entry name" value="ARM-type_fold"/>
</dbReference>
<dbReference type="SUPFAM" id="SSF48371">
    <property type="entry name" value="ARM repeat"/>
    <property type="match status" value="1"/>
</dbReference>
<dbReference type="PROSITE" id="PS50166">
    <property type="entry name" value="IMPORTIN_B_NT"/>
    <property type="match status" value="1"/>
</dbReference>